<dbReference type="Gene3D" id="3.30.420.10">
    <property type="entry name" value="Ribonuclease H-like superfamily/Ribonuclease H"/>
    <property type="match status" value="1"/>
</dbReference>
<gene>
    <name evidence="2" type="ORF">LTRI10_LOCUS51767</name>
</gene>
<evidence type="ECO:0000313" key="3">
    <source>
        <dbReference type="Proteomes" id="UP001497516"/>
    </source>
</evidence>
<dbReference type="Proteomes" id="UP001497516">
    <property type="component" value="Chromosome 9"/>
</dbReference>
<protein>
    <recommendedName>
        <fullName evidence="1">RNase H type-1 domain-containing protein</fullName>
    </recommendedName>
</protein>
<dbReference type="PANTHER" id="PTHR47723:SF19">
    <property type="entry name" value="POLYNUCLEOTIDYL TRANSFERASE, RIBONUCLEASE H-LIKE SUPERFAMILY PROTEIN"/>
    <property type="match status" value="1"/>
</dbReference>
<dbReference type="GO" id="GO:0003676">
    <property type="term" value="F:nucleic acid binding"/>
    <property type="evidence" value="ECO:0007669"/>
    <property type="project" value="InterPro"/>
</dbReference>
<feature type="domain" description="RNase H type-1" evidence="1">
    <location>
        <begin position="29"/>
        <end position="148"/>
    </location>
</feature>
<reference evidence="2 3" key="1">
    <citation type="submission" date="2024-04" db="EMBL/GenBank/DDBJ databases">
        <authorList>
            <person name="Fracassetti M."/>
        </authorList>
    </citation>
    <scope>NUCLEOTIDE SEQUENCE [LARGE SCALE GENOMIC DNA]</scope>
</reference>
<keyword evidence="3" id="KW-1185">Reference proteome</keyword>
<evidence type="ECO:0000313" key="2">
    <source>
        <dbReference type="EMBL" id="CAL1412474.1"/>
    </source>
</evidence>
<dbReference type="InterPro" id="IPR002156">
    <property type="entry name" value="RNaseH_domain"/>
</dbReference>
<dbReference type="Pfam" id="PF13456">
    <property type="entry name" value="RVT_3"/>
    <property type="match status" value="1"/>
</dbReference>
<dbReference type="InterPro" id="IPR053151">
    <property type="entry name" value="RNase_H-like"/>
</dbReference>
<name>A0AAV2GP75_9ROSI</name>
<accession>A0AAV2GP75</accession>
<dbReference type="AlphaFoldDB" id="A0AAV2GP75"/>
<dbReference type="SUPFAM" id="SSF53098">
    <property type="entry name" value="Ribonuclease H-like"/>
    <property type="match status" value="1"/>
</dbReference>
<organism evidence="2 3">
    <name type="scientific">Linum trigynum</name>
    <dbReference type="NCBI Taxonomy" id="586398"/>
    <lineage>
        <taxon>Eukaryota</taxon>
        <taxon>Viridiplantae</taxon>
        <taxon>Streptophyta</taxon>
        <taxon>Embryophyta</taxon>
        <taxon>Tracheophyta</taxon>
        <taxon>Spermatophyta</taxon>
        <taxon>Magnoliopsida</taxon>
        <taxon>eudicotyledons</taxon>
        <taxon>Gunneridae</taxon>
        <taxon>Pentapetalae</taxon>
        <taxon>rosids</taxon>
        <taxon>fabids</taxon>
        <taxon>Malpighiales</taxon>
        <taxon>Linaceae</taxon>
        <taxon>Linum</taxon>
    </lineage>
</organism>
<dbReference type="CDD" id="cd06222">
    <property type="entry name" value="RNase_H_like"/>
    <property type="match status" value="1"/>
</dbReference>
<evidence type="ECO:0000259" key="1">
    <source>
        <dbReference type="Pfam" id="PF13456"/>
    </source>
</evidence>
<dbReference type="GO" id="GO:0004523">
    <property type="term" value="F:RNA-DNA hybrid ribonuclease activity"/>
    <property type="evidence" value="ECO:0007669"/>
    <property type="project" value="InterPro"/>
</dbReference>
<dbReference type="InterPro" id="IPR044730">
    <property type="entry name" value="RNase_H-like_dom_plant"/>
</dbReference>
<dbReference type="EMBL" id="OZ034822">
    <property type="protein sequence ID" value="CAL1412474.1"/>
    <property type="molecule type" value="Genomic_DNA"/>
</dbReference>
<dbReference type="PANTHER" id="PTHR47723">
    <property type="entry name" value="OS05G0353850 PROTEIN"/>
    <property type="match status" value="1"/>
</dbReference>
<sequence>MTTISAKSTKTKTQIAWKPPEEGWVQVQSDGSFLPLIGRAAAGGLIRDHLGRCMKAYTYNLGSCSITATELKVAAKGLRLAWNAGYKKVELKMDLTTTIAIIRNCEDEDHIHGHMASTFCELFNLNCVVNVFHVYREANCAADFLANLGFSYSFGTHLSYVCDPGLRHWPIHDVLDTSQDQIVSLMI</sequence>
<proteinExistence type="predicted"/>
<dbReference type="InterPro" id="IPR036397">
    <property type="entry name" value="RNaseH_sf"/>
</dbReference>
<dbReference type="InterPro" id="IPR012337">
    <property type="entry name" value="RNaseH-like_sf"/>
</dbReference>